<feature type="chain" id="PRO_5047169063" evidence="2">
    <location>
        <begin position="28"/>
        <end position="311"/>
    </location>
</feature>
<sequence length="311" mass="33930">MGGPGPAVTVASASLVALAALATLAQTARMSANAYTVLQRCVCILPLPIAALEAAAWVMVDTGQVPRQVVVARRELVSLFFATMALAQVQFIKAPFQRGAILAVTGAVQAIVLAAALLEMAHLVLPMIDANRIYEAFQIYFIVPRLCDLGFQCFQLHSALTRLKLKTWQTKLVFSGLNMLVFPYLIPGYAPIVWRYVSNQELFHATFIDLLCCGSEIISIQIMLLIRRLLAGKPHKAEPANAVPHHHSGNVKQPADESLNTMAVPQQATQQSKPHGSIWRTLDSSRGIEFGLFRSEMRPSIGYSASHTSNL</sequence>
<comment type="caution">
    <text evidence="3">The sequence shown here is derived from an EMBL/GenBank/DDBJ whole genome shotgun (WGS) entry which is preliminary data.</text>
</comment>
<evidence type="ECO:0000256" key="2">
    <source>
        <dbReference type="SAM" id="SignalP"/>
    </source>
</evidence>
<evidence type="ECO:0000313" key="3">
    <source>
        <dbReference type="EMBL" id="KAL2915851.1"/>
    </source>
</evidence>
<feature type="transmembrane region" description="Helical" evidence="1">
    <location>
        <begin position="37"/>
        <end position="60"/>
    </location>
</feature>
<feature type="transmembrane region" description="Helical" evidence="1">
    <location>
        <begin position="98"/>
        <end position="118"/>
    </location>
</feature>
<protein>
    <submittedName>
        <fullName evidence="3">Uncharacterized protein</fullName>
    </submittedName>
</protein>
<keyword evidence="2" id="KW-0732">Signal</keyword>
<proteinExistence type="predicted"/>
<organism evidence="3 4">
    <name type="scientific">Polyrhizophydium stewartii</name>
    <dbReference type="NCBI Taxonomy" id="2732419"/>
    <lineage>
        <taxon>Eukaryota</taxon>
        <taxon>Fungi</taxon>
        <taxon>Fungi incertae sedis</taxon>
        <taxon>Chytridiomycota</taxon>
        <taxon>Chytridiomycota incertae sedis</taxon>
        <taxon>Chytridiomycetes</taxon>
        <taxon>Rhizophydiales</taxon>
        <taxon>Rhizophydiales incertae sedis</taxon>
        <taxon>Polyrhizophydium</taxon>
    </lineage>
</organism>
<feature type="transmembrane region" description="Helical" evidence="1">
    <location>
        <begin position="202"/>
        <end position="226"/>
    </location>
</feature>
<dbReference type="Proteomes" id="UP001527925">
    <property type="component" value="Unassembled WGS sequence"/>
</dbReference>
<evidence type="ECO:0000313" key="4">
    <source>
        <dbReference type="Proteomes" id="UP001527925"/>
    </source>
</evidence>
<gene>
    <name evidence="3" type="ORF">HK105_204552</name>
</gene>
<keyword evidence="1" id="KW-1133">Transmembrane helix</keyword>
<accession>A0ABR4N8I2</accession>
<keyword evidence="1" id="KW-0812">Transmembrane</keyword>
<name>A0ABR4N8I2_9FUNG</name>
<reference evidence="3 4" key="1">
    <citation type="submission" date="2023-09" db="EMBL/GenBank/DDBJ databases">
        <title>Pangenome analysis of Batrachochytrium dendrobatidis and related Chytrids.</title>
        <authorList>
            <person name="Yacoub M.N."/>
            <person name="Stajich J.E."/>
            <person name="James T.Y."/>
        </authorList>
    </citation>
    <scope>NUCLEOTIDE SEQUENCE [LARGE SCALE GENOMIC DNA]</scope>
    <source>
        <strain evidence="3 4">JEL0888</strain>
    </source>
</reference>
<evidence type="ECO:0000256" key="1">
    <source>
        <dbReference type="SAM" id="Phobius"/>
    </source>
</evidence>
<feature type="transmembrane region" description="Helical" evidence="1">
    <location>
        <begin position="72"/>
        <end position="92"/>
    </location>
</feature>
<keyword evidence="4" id="KW-1185">Reference proteome</keyword>
<dbReference type="EMBL" id="JADGIZ020000020">
    <property type="protein sequence ID" value="KAL2915851.1"/>
    <property type="molecule type" value="Genomic_DNA"/>
</dbReference>
<feature type="transmembrane region" description="Helical" evidence="1">
    <location>
        <begin position="172"/>
        <end position="190"/>
    </location>
</feature>
<keyword evidence="1" id="KW-0472">Membrane</keyword>
<feature type="signal peptide" evidence="2">
    <location>
        <begin position="1"/>
        <end position="27"/>
    </location>
</feature>